<dbReference type="STRING" id="796604.A0A2X0PMV7"/>
<dbReference type="Gene3D" id="1.25.40.180">
    <property type="match status" value="1"/>
</dbReference>
<feature type="region of interest" description="Disordered" evidence="4">
    <location>
        <begin position="172"/>
        <end position="250"/>
    </location>
</feature>
<dbReference type="PROSITE" id="PS51366">
    <property type="entry name" value="MI"/>
    <property type="match status" value="1"/>
</dbReference>
<feature type="region of interest" description="Disordered" evidence="4">
    <location>
        <begin position="261"/>
        <end position="280"/>
    </location>
</feature>
<dbReference type="EMBL" id="FQNC01000096">
    <property type="protein sequence ID" value="SGZ29552.1"/>
    <property type="molecule type" value="Genomic_DNA"/>
</dbReference>
<feature type="compositionally biased region" description="Polar residues" evidence="4">
    <location>
        <begin position="417"/>
        <end position="430"/>
    </location>
</feature>
<evidence type="ECO:0000256" key="2">
    <source>
        <dbReference type="ARBA" id="ARBA00006856"/>
    </source>
</evidence>
<feature type="region of interest" description="Disordered" evidence="4">
    <location>
        <begin position="417"/>
        <end position="436"/>
    </location>
</feature>
<keyword evidence="3" id="KW-0539">Nucleus</keyword>
<evidence type="ECO:0000256" key="3">
    <source>
        <dbReference type="ARBA" id="ARBA00023242"/>
    </source>
</evidence>
<accession>A0A2X0PMV7</accession>
<evidence type="ECO:0000259" key="5">
    <source>
        <dbReference type="PROSITE" id="PS51366"/>
    </source>
</evidence>
<dbReference type="SMART" id="SM00544">
    <property type="entry name" value="MA3"/>
    <property type="match status" value="1"/>
</dbReference>
<dbReference type="GO" id="GO:0005730">
    <property type="term" value="C:nucleolus"/>
    <property type="evidence" value="ECO:0007669"/>
    <property type="project" value="UniProtKB-SubCell"/>
</dbReference>
<evidence type="ECO:0000313" key="7">
    <source>
        <dbReference type="Proteomes" id="UP000249464"/>
    </source>
</evidence>
<feature type="compositionally biased region" description="Basic residues" evidence="4">
    <location>
        <begin position="36"/>
        <end position="54"/>
    </location>
</feature>
<dbReference type="Proteomes" id="UP000249464">
    <property type="component" value="Unassembled WGS sequence"/>
</dbReference>
<dbReference type="PANTHER" id="PTHR18034">
    <property type="entry name" value="CELL CYCLE CONTROL PROTEIN CWF22-RELATED"/>
    <property type="match status" value="1"/>
</dbReference>
<feature type="domain" description="MI" evidence="5">
    <location>
        <begin position="664"/>
        <end position="800"/>
    </location>
</feature>
<evidence type="ECO:0000256" key="4">
    <source>
        <dbReference type="SAM" id="MobiDB-lite"/>
    </source>
</evidence>
<feature type="region of interest" description="Disordered" evidence="4">
    <location>
        <begin position="27"/>
        <end position="156"/>
    </location>
</feature>
<proteinExistence type="inferred from homology"/>
<dbReference type="PANTHER" id="PTHR18034:SF4">
    <property type="entry name" value="NUCLEOLAR MIF4G DOMAIN-CONTAINING PROTEIN 1"/>
    <property type="match status" value="1"/>
</dbReference>
<organism evidence="6 7">
    <name type="scientific">Microbotryum silenes-dioicae</name>
    <dbReference type="NCBI Taxonomy" id="796604"/>
    <lineage>
        <taxon>Eukaryota</taxon>
        <taxon>Fungi</taxon>
        <taxon>Dikarya</taxon>
        <taxon>Basidiomycota</taxon>
        <taxon>Pucciniomycotina</taxon>
        <taxon>Microbotryomycetes</taxon>
        <taxon>Microbotryales</taxon>
        <taxon>Microbotryaceae</taxon>
        <taxon>Microbotryum</taxon>
    </lineage>
</organism>
<dbReference type="SUPFAM" id="SSF48371">
    <property type="entry name" value="ARM repeat"/>
    <property type="match status" value="1"/>
</dbReference>
<dbReference type="AlphaFoldDB" id="A0A2X0PMV7"/>
<keyword evidence="7" id="KW-1185">Reference proteome</keyword>
<dbReference type="InterPro" id="IPR050781">
    <property type="entry name" value="CWC22_splicing_factor"/>
</dbReference>
<feature type="compositionally biased region" description="Basic and acidic residues" evidence="4">
    <location>
        <begin position="130"/>
        <end position="150"/>
    </location>
</feature>
<dbReference type="InterPro" id="IPR003890">
    <property type="entry name" value="MIF4G-like_typ-3"/>
</dbReference>
<reference evidence="6 7" key="1">
    <citation type="submission" date="2016-11" db="EMBL/GenBank/DDBJ databases">
        <authorList>
            <person name="Jaros S."/>
            <person name="Januszkiewicz K."/>
            <person name="Wedrychowicz H."/>
        </authorList>
    </citation>
    <scope>NUCLEOTIDE SEQUENCE [LARGE SCALE GENOMIC DNA]</scope>
</reference>
<comment type="similarity">
    <text evidence="2">Belongs to the CWC22 family.</text>
</comment>
<feature type="compositionally biased region" description="Low complexity" evidence="4">
    <location>
        <begin position="109"/>
        <end position="120"/>
    </location>
</feature>
<dbReference type="InterPro" id="IPR003891">
    <property type="entry name" value="Initiation_fac_eIF4g_MI"/>
</dbReference>
<evidence type="ECO:0000313" key="6">
    <source>
        <dbReference type="EMBL" id="SGZ29552.1"/>
    </source>
</evidence>
<dbReference type="InterPro" id="IPR016024">
    <property type="entry name" value="ARM-type_fold"/>
</dbReference>
<dbReference type="GO" id="GO:0003723">
    <property type="term" value="F:RNA binding"/>
    <property type="evidence" value="ECO:0007669"/>
    <property type="project" value="InterPro"/>
</dbReference>
<comment type="subcellular location">
    <subcellularLocation>
        <location evidence="1">Nucleus</location>
        <location evidence="1">Nucleolus</location>
    </subcellularLocation>
</comment>
<gene>
    <name evidence="6" type="primary">BQ5605_C051g12533</name>
    <name evidence="6" type="ORF">BQ5605_C051G12533</name>
</gene>
<evidence type="ECO:0000256" key="1">
    <source>
        <dbReference type="ARBA" id="ARBA00004604"/>
    </source>
</evidence>
<dbReference type="SMART" id="SM00543">
    <property type="entry name" value="MIF4G"/>
    <property type="match status" value="1"/>
</dbReference>
<feature type="compositionally biased region" description="Basic and acidic residues" evidence="4">
    <location>
        <begin position="215"/>
        <end position="232"/>
    </location>
</feature>
<dbReference type="GO" id="GO:0042274">
    <property type="term" value="P:ribosomal small subunit biogenesis"/>
    <property type="evidence" value="ECO:0007669"/>
    <property type="project" value="TreeGrafter"/>
</dbReference>
<protein>
    <submittedName>
        <fullName evidence="6">BQ5605_C051g12533 protein</fullName>
    </submittedName>
</protein>
<dbReference type="Pfam" id="PF02847">
    <property type="entry name" value="MA3"/>
    <property type="match status" value="1"/>
</dbReference>
<dbReference type="Pfam" id="PF02854">
    <property type="entry name" value="MIF4G"/>
    <property type="match status" value="1"/>
</dbReference>
<name>A0A2X0PMV7_9BASI</name>
<feature type="compositionally biased region" description="Basic and acidic residues" evidence="4">
    <location>
        <begin position="172"/>
        <end position="190"/>
    </location>
</feature>
<sequence>MAGSRSKGKGVLRRTIELPAKLRTELEALGSLPQAHTHKSRNERRKQLRTHKQAHSPPSKLEYTPSNTGFPSLDQKRASADVPATRAIKKARRAPAASRSRGAEELVNTAALSSSTSSAAHGTPQATRRTPLEKLLSKQEKRDSAPDLHRTKPRLVSVEDREIAWLAAKLGIHRDSPISRGERSNVKKEFEEDGLGGEPSRCPQHASTQTASESGFEHEGDVHEDVNERLNDGTESESDGESFGENRDVITQWDVTSATVASDEFSSGSSMNAAGPAPPAPTARYVPPQLRNLATNVLRSVPVSTPVTAPRRTDEPPADSRIRRQLLGHLNRLSSSNMMPIIDAISAIYDTNPRALVSNAFSSLLLETISTRDNLGDQLLITYAALVAAMAYVVGLELSAGVVSKTIELFDASYNEGTDTSSTERPQAPSQPVAFEGRPGSKTCLNLTAFLAELYNFSVVGCTIVYDIIRFFIKNGLGELDVELLSRLMKSELRRSSQVARCCATECAILLGFTCLGSGSHLRQDDPSALKEIVALVKEQAVLSDVSSSMNSRTKFMLEMLTDVKNNKLKSDFVGTNDGYSSLKKLIASLGKMNSSYHEPLRITLSDIRNSSSRGKWWLVGAAWAGIAEAEVDTSCAGPPGGQRSVGLEDGILKLARAHGMNTDVRRTIFVILMSGEDYADACDRLLQLGLTDVQQREIVRVLLRCSGNERRYNPYYTLVSAELAKRSHGFRITLQYCLWDFLRELGKDSVGREELVKSIDMDTTGGTVSPRRVHNLARLYAWCIAKDALSLTVLKPVSFATIKTQTTDFLQQLFVTMIIATQTASPALVLPALEGRRDRKVIEKLCVRAATNGSLVKGLLHFLEAAVTEDVIRSNVRDDTAAAVARFGVALMQDTLSAL</sequence>
<feature type="compositionally biased region" description="Low complexity" evidence="4">
    <location>
        <begin position="266"/>
        <end position="275"/>
    </location>
</feature>